<protein>
    <recommendedName>
        <fullName evidence="3">SPIN90/Ldb17 leucine-rich domain-containing protein</fullName>
    </recommendedName>
</protein>
<organism evidence="1 2">
    <name type="scientific">Tritrichomonas musculus</name>
    <dbReference type="NCBI Taxonomy" id="1915356"/>
    <lineage>
        <taxon>Eukaryota</taxon>
        <taxon>Metamonada</taxon>
        <taxon>Parabasalia</taxon>
        <taxon>Tritrichomonadida</taxon>
        <taxon>Tritrichomonadidae</taxon>
        <taxon>Tritrichomonas</taxon>
    </lineage>
</organism>
<name>A0ABR2LA95_9EUKA</name>
<keyword evidence="2" id="KW-1185">Reference proteome</keyword>
<accession>A0ABR2LA95</accession>
<evidence type="ECO:0008006" key="3">
    <source>
        <dbReference type="Google" id="ProtNLM"/>
    </source>
</evidence>
<gene>
    <name evidence="1" type="ORF">M9Y10_002009</name>
</gene>
<evidence type="ECO:0000313" key="2">
    <source>
        <dbReference type="Proteomes" id="UP001470230"/>
    </source>
</evidence>
<sequence length="440" mass="51103">MDLRRDYRLPEQVETQNYDEKEVIKENMIRLFNGDISGFLFFDKYFNLPDGKSLSSAKDISQIFSFVLKSFCQSNLPELSYKALVIIYYLTKITEDHPLTNIDVSFFLCDEFIQYSISLFSNPNKQFALLSLKTLKNIIKSKESYLLRSIEFGYLNRLPEILYFPDMNLYGQNIEKKCLNTVAKSIIPISKMNIVQYNPLIFQISYDFIMSNYSEMNSSGLEILTNLINHNFSCEVDEALFKRFFYFAEFASEFVLYDLFKLLSSKYFPNYDDHDKFSDLLAENNFYLKLINRIETDSKLTPIILGFLDVMYSPTVDDPIINKLMQILETGKSILFKNKIEAIRYLCSLVYDLPDGFSIFLSNNGIFLILSELIDNEVEIIDVIIKMSFKIINSIIASGADLESFSGSIDLYESFQNSLGKYGSCYDEQIEDIIQKFPCE</sequence>
<dbReference type="Proteomes" id="UP001470230">
    <property type="component" value="Unassembled WGS sequence"/>
</dbReference>
<reference evidence="1 2" key="1">
    <citation type="submission" date="2024-04" db="EMBL/GenBank/DDBJ databases">
        <title>Tritrichomonas musculus Genome.</title>
        <authorList>
            <person name="Alves-Ferreira E."/>
            <person name="Grigg M."/>
            <person name="Lorenzi H."/>
            <person name="Galac M."/>
        </authorList>
    </citation>
    <scope>NUCLEOTIDE SEQUENCE [LARGE SCALE GENOMIC DNA]</scope>
    <source>
        <strain evidence="1 2">EAF2021</strain>
    </source>
</reference>
<evidence type="ECO:0000313" key="1">
    <source>
        <dbReference type="EMBL" id="KAK8899687.1"/>
    </source>
</evidence>
<proteinExistence type="predicted"/>
<dbReference type="InterPro" id="IPR016024">
    <property type="entry name" value="ARM-type_fold"/>
</dbReference>
<dbReference type="SUPFAM" id="SSF48371">
    <property type="entry name" value="ARM repeat"/>
    <property type="match status" value="1"/>
</dbReference>
<comment type="caution">
    <text evidence="1">The sequence shown here is derived from an EMBL/GenBank/DDBJ whole genome shotgun (WGS) entry which is preliminary data.</text>
</comment>
<dbReference type="EMBL" id="JAPFFF010000001">
    <property type="protein sequence ID" value="KAK8899687.1"/>
    <property type="molecule type" value="Genomic_DNA"/>
</dbReference>